<gene>
    <name evidence="3" type="ORF">S01H1_55675</name>
</gene>
<proteinExistence type="predicted"/>
<feature type="domain" description="YhaN AAA" evidence="2">
    <location>
        <begin position="3"/>
        <end position="194"/>
    </location>
</feature>
<dbReference type="EMBL" id="BARS01036201">
    <property type="protein sequence ID" value="GAG26791.1"/>
    <property type="molecule type" value="Genomic_DNA"/>
</dbReference>
<comment type="caution">
    <text evidence="3">The sequence shown here is derived from an EMBL/GenBank/DDBJ whole genome shotgun (WGS) entry which is preliminary data.</text>
</comment>
<dbReference type="Pfam" id="PF13514">
    <property type="entry name" value="AAA_27"/>
    <property type="match status" value="1"/>
</dbReference>
<sequence length="258" mass="28316">DGYGMFRDFAFPPGEGFSRGLTAVLGANEAGKSTLLSFIRDILFGLRHQRSKGGRNFYPPLNGGRHGGRIVLADEEGGEYVVERSPGSRGGIVSVTLPDGSMGGHTHLSMLLGNASRDVFRNVFAFSLAELTSLESLADESVSAIVYSAGIGAGSVALPEIEKRLDGERGKLFKRRGSQQIGRLHAKIKEKRGRQQELLSGLSQYDQLRRELDELSRDIEKAEGDLARARMRQAHVENLARAWDDWTEYQSATEHLGE</sequence>
<dbReference type="InterPro" id="IPR027417">
    <property type="entry name" value="P-loop_NTPase"/>
</dbReference>
<evidence type="ECO:0000313" key="3">
    <source>
        <dbReference type="EMBL" id="GAG26791.1"/>
    </source>
</evidence>
<feature type="coiled-coil region" evidence="1">
    <location>
        <begin position="198"/>
        <end position="232"/>
    </location>
</feature>
<accession>X0XP87</accession>
<name>X0XP87_9ZZZZ</name>
<keyword evidence="1" id="KW-0175">Coiled coil</keyword>
<organism evidence="3">
    <name type="scientific">marine sediment metagenome</name>
    <dbReference type="NCBI Taxonomy" id="412755"/>
    <lineage>
        <taxon>unclassified sequences</taxon>
        <taxon>metagenomes</taxon>
        <taxon>ecological metagenomes</taxon>
    </lineage>
</organism>
<protein>
    <recommendedName>
        <fullName evidence="2">YhaN AAA domain-containing protein</fullName>
    </recommendedName>
</protein>
<dbReference type="SUPFAM" id="SSF52540">
    <property type="entry name" value="P-loop containing nucleoside triphosphate hydrolases"/>
    <property type="match status" value="1"/>
</dbReference>
<dbReference type="AlphaFoldDB" id="X0XP87"/>
<dbReference type="Gene3D" id="3.40.50.300">
    <property type="entry name" value="P-loop containing nucleotide triphosphate hydrolases"/>
    <property type="match status" value="1"/>
</dbReference>
<evidence type="ECO:0000256" key="1">
    <source>
        <dbReference type="SAM" id="Coils"/>
    </source>
</evidence>
<evidence type="ECO:0000259" key="2">
    <source>
        <dbReference type="Pfam" id="PF13514"/>
    </source>
</evidence>
<dbReference type="PANTHER" id="PTHR41259:SF1">
    <property type="entry name" value="DOUBLE-STRAND BREAK REPAIR RAD50 ATPASE, PUTATIVE-RELATED"/>
    <property type="match status" value="1"/>
</dbReference>
<dbReference type="PANTHER" id="PTHR41259">
    <property type="entry name" value="DOUBLE-STRAND BREAK REPAIR RAD50 ATPASE, PUTATIVE-RELATED"/>
    <property type="match status" value="1"/>
</dbReference>
<dbReference type="InterPro" id="IPR038734">
    <property type="entry name" value="YhaN_AAA"/>
</dbReference>
<feature type="non-terminal residue" evidence="3">
    <location>
        <position position="1"/>
    </location>
</feature>
<reference evidence="3" key="1">
    <citation type="journal article" date="2014" name="Front. Microbiol.">
        <title>High frequency of phylogenetically diverse reductive dehalogenase-homologous genes in deep subseafloor sedimentary metagenomes.</title>
        <authorList>
            <person name="Kawai M."/>
            <person name="Futagami T."/>
            <person name="Toyoda A."/>
            <person name="Takaki Y."/>
            <person name="Nishi S."/>
            <person name="Hori S."/>
            <person name="Arai W."/>
            <person name="Tsubouchi T."/>
            <person name="Morono Y."/>
            <person name="Uchiyama I."/>
            <person name="Ito T."/>
            <person name="Fujiyama A."/>
            <person name="Inagaki F."/>
            <person name="Takami H."/>
        </authorList>
    </citation>
    <scope>NUCLEOTIDE SEQUENCE</scope>
    <source>
        <strain evidence="3">Expedition CK06-06</strain>
    </source>
</reference>
<feature type="non-terminal residue" evidence="3">
    <location>
        <position position="258"/>
    </location>
</feature>